<organism evidence="1">
    <name type="scientific">marine sediment metagenome</name>
    <dbReference type="NCBI Taxonomy" id="412755"/>
    <lineage>
        <taxon>unclassified sequences</taxon>
        <taxon>metagenomes</taxon>
        <taxon>ecological metagenomes</taxon>
    </lineage>
</organism>
<dbReference type="EMBL" id="BARW01016266">
    <property type="protein sequence ID" value="GAJ02529.1"/>
    <property type="molecule type" value="Genomic_DNA"/>
</dbReference>
<name>X1TB97_9ZZZZ</name>
<sequence length="154" mass="18508">MSIRKKRNILEIKLWLFVLIFLIIFSGVSIAQEVAKDSEYLQKIVLCKDILENDPLRQTNFFFPQDDKVVTWLRFSYDSPENFVLRWEWITPQGKLYHRGEVEMEAGSYSNYRTWYWIKIKGNYASQLPGEWKVKAYINDIFLAERNFFMVSPF</sequence>
<comment type="caution">
    <text evidence="1">The sequence shown here is derived from an EMBL/GenBank/DDBJ whole genome shotgun (WGS) entry which is preliminary data.</text>
</comment>
<reference evidence="1" key="1">
    <citation type="journal article" date="2014" name="Front. Microbiol.">
        <title>High frequency of phylogenetically diverse reductive dehalogenase-homologous genes in deep subseafloor sedimentary metagenomes.</title>
        <authorList>
            <person name="Kawai M."/>
            <person name="Futagami T."/>
            <person name="Toyoda A."/>
            <person name="Takaki Y."/>
            <person name="Nishi S."/>
            <person name="Hori S."/>
            <person name="Arai W."/>
            <person name="Tsubouchi T."/>
            <person name="Morono Y."/>
            <person name="Uchiyama I."/>
            <person name="Ito T."/>
            <person name="Fujiyama A."/>
            <person name="Inagaki F."/>
            <person name="Takami H."/>
        </authorList>
    </citation>
    <scope>NUCLEOTIDE SEQUENCE</scope>
    <source>
        <strain evidence="1">Expedition CK06-06</strain>
    </source>
</reference>
<proteinExistence type="predicted"/>
<gene>
    <name evidence="1" type="ORF">S12H4_28371</name>
</gene>
<evidence type="ECO:0008006" key="2">
    <source>
        <dbReference type="Google" id="ProtNLM"/>
    </source>
</evidence>
<accession>X1TB97</accession>
<evidence type="ECO:0000313" key="1">
    <source>
        <dbReference type="EMBL" id="GAJ02529.1"/>
    </source>
</evidence>
<protein>
    <recommendedName>
        <fullName evidence="2">DUF2914 domain-containing protein</fullName>
    </recommendedName>
</protein>
<dbReference type="AlphaFoldDB" id="X1TB97"/>